<dbReference type="AlphaFoldDB" id="A0A3D8L6K9"/>
<gene>
    <name evidence="1" type="ORF">DXT99_21895</name>
</gene>
<keyword evidence="2" id="KW-1185">Reference proteome</keyword>
<evidence type="ECO:0000313" key="1">
    <source>
        <dbReference type="EMBL" id="RDV13031.1"/>
    </source>
</evidence>
<dbReference type="RefSeq" id="WP_115567728.1">
    <property type="nucleotide sequence ID" value="NZ_QRGR01000030.1"/>
</dbReference>
<protein>
    <submittedName>
        <fullName evidence="1">Uncharacterized protein</fullName>
    </submittedName>
</protein>
<sequence length="84" mass="9448">MKVYNYSTSDIESEMVINALQKCYEKLMAAANKADADGKEYINHAASSYKKLHEKYKGDYERQQLAEAEAAKSTDKLHGNLKVG</sequence>
<accession>A0A3D8L6K9</accession>
<dbReference type="OrthoDB" id="9844468at2"/>
<reference evidence="2" key="1">
    <citation type="submission" date="2018-08" db="EMBL/GenBank/DDBJ databases">
        <authorList>
            <person name="Liu Z.-W."/>
            <person name="Du Z.-J."/>
        </authorList>
    </citation>
    <scope>NUCLEOTIDE SEQUENCE [LARGE SCALE GENOMIC DNA]</scope>
    <source>
        <strain evidence="2">H4X</strain>
    </source>
</reference>
<proteinExistence type="predicted"/>
<comment type="caution">
    <text evidence="1">The sequence shown here is derived from an EMBL/GenBank/DDBJ whole genome shotgun (WGS) entry which is preliminary data.</text>
</comment>
<organism evidence="1 2">
    <name type="scientific">Pontibacter diazotrophicus</name>
    <dbReference type="NCBI Taxonomy" id="1400979"/>
    <lineage>
        <taxon>Bacteria</taxon>
        <taxon>Pseudomonadati</taxon>
        <taxon>Bacteroidota</taxon>
        <taxon>Cytophagia</taxon>
        <taxon>Cytophagales</taxon>
        <taxon>Hymenobacteraceae</taxon>
        <taxon>Pontibacter</taxon>
    </lineage>
</organism>
<evidence type="ECO:0000313" key="2">
    <source>
        <dbReference type="Proteomes" id="UP000256708"/>
    </source>
</evidence>
<dbReference type="EMBL" id="QRGR01000030">
    <property type="protein sequence ID" value="RDV13031.1"/>
    <property type="molecule type" value="Genomic_DNA"/>
</dbReference>
<name>A0A3D8L6K9_9BACT</name>
<dbReference type="Proteomes" id="UP000256708">
    <property type="component" value="Unassembled WGS sequence"/>
</dbReference>